<dbReference type="GO" id="GO:0019843">
    <property type="term" value="F:rRNA binding"/>
    <property type="evidence" value="ECO:0007669"/>
    <property type="project" value="UniProtKB-KW"/>
</dbReference>
<dbReference type="GO" id="GO:0006417">
    <property type="term" value="P:regulation of translation"/>
    <property type="evidence" value="ECO:0007669"/>
    <property type="project" value="UniProtKB-KW"/>
</dbReference>
<keyword evidence="6" id="KW-0694">RNA-binding</keyword>
<evidence type="ECO:0000313" key="14">
    <source>
        <dbReference type="RefSeq" id="XP_028968730.1"/>
    </source>
</evidence>
<reference evidence="14" key="1">
    <citation type="submission" date="2025-08" db="UniProtKB">
        <authorList>
            <consortium name="RefSeq"/>
        </authorList>
    </citation>
    <scope>IDENTIFICATION</scope>
</reference>
<evidence type="ECO:0000256" key="6">
    <source>
        <dbReference type="ARBA" id="ARBA00022884"/>
    </source>
</evidence>
<evidence type="ECO:0000256" key="1">
    <source>
        <dbReference type="ARBA" id="ARBA00004173"/>
    </source>
</evidence>
<dbReference type="GeneID" id="100902040"/>
<proteinExistence type="inferred from homology"/>
<keyword evidence="3" id="KW-0699">rRNA-binding</keyword>
<feature type="repeat" description="PPR" evidence="12">
    <location>
        <begin position="221"/>
        <end position="255"/>
    </location>
</feature>
<evidence type="ECO:0000256" key="4">
    <source>
        <dbReference type="ARBA" id="ARBA00022737"/>
    </source>
</evidence>
<dbReference type="GO" id="GO:1990904">
    <property type="term" value="C:ribonucleoprotein complex"/>
    <property type="evidence" value="ECO:0007669"/>
    <property type="project" value="UniProtKB-KW"/>
</dbReference>
<dbReference type="PANTHER" id="PTHR16276">
    <property type="entry name" value="PENTATRICOPEPTIDE REPEAT DOMAIN-CONTAINING PROTEIN 3"/>
    <property type="match status" value="1"/>
</dbReference>
<keyword evidence="13" id="KW-1185">Reference proteome</keyword>
<evidence type="ECO:0000256" key="10">
    <source>
        <dbReference type="ARBA" id="ARBA00023274"/>
    </source>
</evidence>
<name>A0AAJ7WJ05_9ACAR</name>
<dbReference type="KEGG" id="goe:100902040"/>
<evidence type="ECO:0000256" key="12">
    <source>
        <dbReference type="PROSITE-ProRule" id="PRU00708"/>
    </source>
</evidence>
<dbReference type="Gene3D" id="1.25.40.10">
    <property type="entry name" value="Tetratricopeptide repeat domain"/>
    <property type="match status" value="1"/>
</dbReference>
<evidence type="ECO:0000256" key="5">
    <source>
        <dbReference type="ARBA" id="ARBA00022845"/>
    </source>
</evidence>
<sequence>MKRILGLGQRCGLPRRRVSQLSTESKSSTAEPEIVIPQRIPRGPTDILRALASTIHKDHTAPHYKFIDDPYLIPVSNPEKRSYALAMESGRKAARYMLTNFPECFKNDPAEPKVELFNPPRAAFQPGAQNSEEDLVRCIDEINVAESLVVYENLKTHGIKISQENLLKLLQMVSFFNETPPDEMLSIESKHLKRKERQPRRNQWKVGGVAEKIFEEIENKDGEAYSALIRGMLKHGNVDRGYKLFEEMLTKNLVPTRHVFNHLIRWVPLLKESHQSRLAFLMELLNRMEECGVRPDLITFNSALSACSRLGHTDRSKIVPELLAEMRFLGIEPSLATYGHILETQCTPKTGPSDALHRVLAEVTQRQWEVRDPDDLFFLVVAMEKVVAYSPDRDLAYQLLDMAELNPHLLFNAYNESLFFQQLFKLLCVTEDFDQLMLVYNRLVPNTYSPEASVVQEILTCMQMQAAHRYLPQLWSDIVLLYHVEREPILKQVLALAASVEVGETEESQKLQQQCAVLAQDMQTRVEAINEERSRVFRMPILLDAEMLSNMLLTYLRADQMAWVSKTLEHLIKNQHLVPGVPSATVLMKLAEKACEKEDKAMALACARYCDEIGHETVVDFIKEKAAENKNFGPDFLTRLERKEAAEDREIE</sequence>
<dbReference type="InterPro" id="IPR002885">
    <property type="entry name" value="PPR_rpt"/>
</dbReference>
<comment type="similarity">
    <text evidence="2">Belongs to the mitochondrion-specific ribosomal protein mS39 family.</text>
</comment>
<dbReference type="Proteomes" id="UP000694867">
    <property type="component" value="Unplaced"/>
</dbReference>
<evidence type="ECO:0000256" key="2">
    <source>
        <dbReference type="ARBA" id="ARBA00008551"/>
    </source>
</evidence>
<dbReference type="RefSeq" id="XP_028968730.1">
    <property type="nucleotide sequence ID" value="XM_029112897.1"/>
</dbReference>
<dbReference type="GO" id="GO:0005739">
    <property type="term" value="C:mitochondrion"/>
    <property type="evidence" value="ECO:0007669"/>
    <property type="project" value="UniProtKB-SubCell"/>
</dbReference>
<dbReference type="NCBIfam" id="TIGR00756">
    <property type="entry name" value="PPR"/>
    <property type="match status" value="1"/>
</dbReference>
<dbReference type="Pfam" id="PF22330">
    <property type="entry name" value="Rib_mS39_PPR"/>
    <property type="match status" value="1"/>
</dbReference>
<evidence type="ECO:0000256" key="7">
    <source>
        <dbReference type="ARBA" id="ARBA00022946"/>
    </source>
</evidence>
<organism evidence="13 14">
    <name type="scientific">Galendromus occidentalis</name>
    <name type="common">western predatory mite</name>
    <dbReference type="NCBI Taxonomy" id="34638"/>
    <lineage>
        <taxon>Eukaryota</taxon>
        <taxon>Metazoa</taxon>
        <taxon>Ecdysozoa</taxon>
        <taxon>Arthropoda</taxon>
        <taxon>Chelicerata</taxon>
        <taxon>Arachnida</taxon>
        <taxon>Acari</taxon>
        <taxon>Parasitiformes</taxon>
        <taxon>Mesostigmata</taxon>
        <taxon>Gamasina</taxon>
        <taxon>Phytoseioidea</taxon>
        <taxon>Phytoseiidae</taxon>
        <taxon>Typhlodrominae</taxon>
        <taxon>Galendromus</taxon>
    </lineage>
</organism>
<keyword evidence="4" id="KW-0677">Repeat</keyword>
<dbReference type="PANTHER" id="PTHR16276:SF1">
    <property type="entry name" value="SMALL RIBOSOMAL SUBUNIT PROTEIN MS39"/>
    <property type="match status" value="1"/>
</dbReference>
<keyword evidence="5" id="KW-0810">Translation regulation</keyword>
<evidence type="ECO:0000256" key="11">
    <source>
        <dbReference type="ARBA" id="ARBA00035134"/>
    </source>
</evidence>
<gene>
    <name evidence="14" type="primary">LOC100902040</name>
</gene>
<keyword evidence="7" id="KW-0809">Transit peptide</keyword>
<dbReference type="GO" id="GO:0005840">
    <property type="term" value="C:ribosome"/>
    <property type="evidence" value="ECO:0007669"/>
    <property type="project" value="UniProtKB-KW"/>
</dbReference>
<evidence type="ECO:0000256" key="8">
    <source>
        <dbReference type="ARBA" id="ARBA00022980"/>
    </source>
</evidence>
<dbReference type="InterPro" id="IPR055063">
    <property type="entry name" value="Rib_mS39_PPR"/>
</dbReference>
<accession>A0AAJ7WJ05</accession>
<feature type="repeat" description="PPR" evidence="12">
    <location>
        <begin position="296"/>
        <end position="333"/>
    </location>
</feature>
<dbReference type="Pfam" id="PF13812">
    <property type="entry name" value="PPR_3"/>
    <property type="match status" value="1"/>
</dbReference>
<dbReference type="InterPro" id="IPR037387">
    <property type="entry name" value="PTCD3"/>
</dbReference>
<evidence type="ECO:0000256" key="3">
    <source>
        <dbReference type="ARBA" id="ARBA00022730"/>
    </source>
</evidence>
<dbReference type="GO" id="GO:0032543">
    <property type="term" value="P:mitochondrial translation"/>
    <property type="evidence" value="ECO:0007669"/>
    <property type="project" value="InterPro"/>
</dbReference>
<comment type="subcellular location">
    <subcellularLocation>
        <location evidence="1">Mitochondrion</location>
    </subcellularLocation>
</comment>
<evidence type="ECO:0000256" key="9">
    <source>
        <dbReference type="ARBA" id="ARBA00023128"/>
    </source>
</evidence>
<dbReference type="PROSITE" id="PS51375">
    <property type="entry name" value="PPR"/>
    <property type="match status" value="2"/>
</dbReference>
<dbReference type="InterPro" id="IPR011990">
    <property type="entry name" value="TPR-like_helical_dom_sf"/>
</dbReference>
<dbReference type="AlphaFoldDB" id="A0AAJ7WJ05"/>
<evidence type="ECO:0000313" key="13">
    <source>
        <dbReference type="Proteomes" id="UP000694867"/>
    </source>
</evidence>
<protein>
    <recommendedName>
        <fullName evidence="11">Small ribosomal subunit protein mS39</fullName>
    </recommendedName>
</protein>
<dbReference type="GO" id="GO:0043024">
    <property type="term" value="F:ribosomal small subunit binding"/>
    <property type="evidence" value="ECO:0007669"/>
    <property type="project" value="InterPro"/>
</dbReference>
<keyword evidence="9" id="KW-0496">Mitochondrion</keyword>
<keyword evidence="10" id="KW-0687">Ribonucleoprotein</keyword>
<keyword evidence="8" id="KW-0689">Ribosomal protein</keyword>